<feature type="compositionally biased region" description="Basic and acidic residues" evidence="1">
    <location>
        <begin position="143"/>
        <end position="153"/>
    </location>
</feature>
<dbReference type="EMBL" id="KV440971">
    <property type="protein sequence ID" value="OAD80728.1"/>
    <property type="molecule type" value="Genomic_DNA"/>
</dbReference>
<proteinExistence type="predicted"/>
<dbReference type="InterPro" id="IPR018851">
    <property type="entry name" value="Borealin_N"/>
</dbReference>
<protein>
    <recommendedName>
        <fullName evidence="2">Borealin N-terminal domain-containing protein</fullName>
    </recommendedName>
</protein>
<gene>
    <name evidence="3" type="ORF">PHYBLDRAFT_61778</name>
</gene>
<name>A0A167R316_PHYB8</name>
<reference evidence="4" key="1">
    <citation type="submission" date="2015-06" db="EMBL/GenBank/DDBJ databases">
        <title>Expansion of signal transduction pathways in fungi by whole-genome duplication.</title>
        <authorList>
            <consortium name="DOE Joint Genome Institute"/>
            <person name="Corrochano L.M."/>
            <person name="Kuo A."/>
            <person name="Marcet-Houben M."/>
            <person name="Polaino S."/>
            <person name="Salamov A."/>
            <person name="Villalobos J.M."/>
            <person name="Alvarez M.I."/>
            <person name="Avalos J."/>
            <person name="Benito E.P."/>
            <person name="Benoit I."/>
            <person name="Burger G."/>
            <person name="Camino L.P."/>
            <person name="Canovas D."/>
            <person name="Cerda-Olmedo E."/>
            <person name="Cheng J.-F."/>
            <person name="Dominguez A."/>
            <person name="Elias M."/>
            <person name="Eslava A.P."/>
            <person name="Glaser F."/>
            <person name="Grimwood J."/>
            <person name="Gutierrez G."/>
            <person name="Heitman J."/>
            <person name="Henrissat B."/>
            <person name="Iturriaga E.A."/>
            <person name="Lang B.F."/>
            <person name="Lavin J.L."/>
            <person name="Lee S."/>
            <person name="Li W."/>
            <person name="Lindquist E."/>
            <person name="Lopez-Garcia S."/>
            <person name="Luque E.M."/>
            <person name="Marcos A.T."/>
            <person name="Martin J."/>
            <person name="McCluskey K."/>
            <person name="Medina H.R."/>
            <person name="Miralles-Duran A."/>
            <person name="Miyazaki A."/>
            <person name="Munoz-Torres E."/>
            <person name="Oguiza J.A."/>
            <person name="Ohm R."/>
            <person name="Olmedo M."/>
            <person name="Orejas M."/>
            <person name="Ortiz-Castellanos L."/>
            <person name="Pisabarro A.G."/>
            <person name="Rodriguez-Romero J."/>
            <person name="Ruiz-Herrera J."/>
            <person name="Ruiz-Vazquez R."/>
            <person name="Sanz C."/>
            <person name="Schackwitz W."/>
            <person name="Schmutz J."/>
            <person name="Shahriari M."/>
            <person name="Shelest E."/>
            <person name="Silva-Franco F."/>
            <person name="Soanes D."/>
            <person name="Syed K."/>
            <person name="Tagua V.G."/>
            <person name="Talbot N.J."/>
            <person name="Thon M."/>
            <person name="De vries R.P."/>
            <person name="Wiebenga A."/>
            <person name="Yadav J.S."/>
            <person name="Braun E.L."/>
            <person name="Baker S."/>
            <person name="Garre V."/>
            <person name="Horwitz B."/>
            <person name="Torres-Martinez S."/>
            <person name="Idnurm A."/>
            <person name="Herrera-Estrella A."/>
            <person name="Gabaldon T."/>
            <person name="Grigoriev I.V."/>
        </authorList>
    </citation>
    <scope>NUCLEOTIDE SEQUENCE [LARGE SCALE GENOMIC DNA]</scope>
    <source>
        <strain evidence="4">NRRL 1555(-)</strain>
    </source>
</reference>
<organism evidence="3 4">
    <name type="scientific">Phycomyces blakesleeanus (strain ATCC 8743b / DSM 1359 / FGSC 10004 / NBRC 33097 / NRRL 1555)</name>
    <dbReference type="NCBI Taxonomy" id="763407"/>
    <lineage>
        <taxon>Eukaryota</taxon>
        <taxon>Fungi</taxon>
        <taxon>Fungi incertae sedis</taxon>
        <taxon>Mucoromycota</taxon>
        <taxon>Mucoromycotina</taxon>
        <taxon>Mucoromycetes</taxon>
        <taxon>Mucorales</taxon>
        <taxon>Phycomycetaceae</taxon>
        <taxon>Phycomyces</taxon>
    </lineage>
</organism>
<dbReference type="Proteomes" id="UP000077315">
    <property type="component" value="Unassembled WGS sequence"/>
</dbReference>
<dbReference type="Pfam" id="PF10444">
    <property type="entry name" value="Nbl1_Borealin_N"/>
    <property type="match status" value="1"/>
</dbReference>
<dbReference type="RefSeq" id="XP_018298768.1">
    <property type="nucleotide sequence ID" value="XM_018440854.1"/>
</dbReference>
<evidence type="ECO:0000259" key="2">
    <source>
        <dbReference type="Pfam" id="PF10444"/>
    </source>
</evidence>
<feature type="compositionally biased region" description="Basic and acidic residues" evidence="1">
    <location>
        <begin position="174"/>
        <end position="183"/>
    </location>
</feature>
<feature type="region of interest" description="Disordered" evidence="1">
    <location>
        <begin position="115"/>
        <end position="253"/>
    </location>
</feature>
<dbReference type="VEuPathDB" id="FungiDB:PHYBLDRAFT_61778"/>
<evidence type="ECO:0000313" key="4">
    <source>
        <dbReference type="Proteomes" id="UP000077315"/>
    </source>
</evidence>
<dbReference type="InParanoid" id="A0A167R316"/>
<keyword evidence="4" id="KW-1185">Reference proteome</keyword>
<evidence type="ECO:0000313" key="3">
    <source>
        <dbReference type="EMBL" id="OAD80728.1"/>
    </source>
</evidence>
<sequence length="328" mass="37555">MTGSLSDNSQKRSSYIDQIGLQETKATIQAECKNASLESNLVFIVCYSILPAKRRIEGLRQNIEFACTSLRAHGNMQINQLLPSVRQLTMDEFCNRYGADTLTFLEEQTRKRRGEDVHNILQKRSLGPSVEKKDNSKLAPKVDSPRIAKERDNPPVTRSGQAQSFLRSNNSRSFDTKLQESKTTKHVQSQSKVKPKSKTRSQQQQQQQQQQSQPQRQKSREVESNQGENTGNLKDISGTRSSPGKQLKYDEQQPEVDCGPLFVHFKREKHPKITLRLNSQQEASEFSPFEISAPTEIFEKLGDQQRRRIVDQIQDIQDQLESLKQQLK</sequence>
<evidence type="ECO:0000256" key="1">
    <source>
        <dbReference type="SAM" id="MobiDB-lite"/>
    </source>
</evidence>
<feature type="compositionally biased region" description="Polar residues" evidence="1">
    <location>
        <begin position="224"/>
        <end position="244"/>
    </location>
</feature>
<dbReference type="OrthoDB" id="2368626at2759"/>
<dbReference type="AlphaFoldDB" id="A0A167R316"/>
<dbReference type="GeneID" id="29001760"/>
<accession>A0A167R316</accession>
<feature type="compositionally biased region" description="Polar residues" evidence="1">
    <location>
        <begin position="156"/>
        <end position="173"/>
    </location>
</feature>
<feature type="compositionally biased region" description="Low complexity" evidence="1">
    <location>
        <begin position="200"/>
        <end position="216"/>
    </location>
</feature>
<feature type="domain" description="Borealin N-terminal" evidence="2">
    <location>
        <begin position="52"/>
        <end position="95"/>
    </location>
</feature>